<dbReference type="Pfam" id="PF09723">
    <property type="entry name" value="Zn_ribbon_8"/>
    <property type="match status" value="1"/>
</dbReference>
<dbReference type="PANTHER" id="PTHR34404">
    <property type="entry name" value="REGULATORY PROTEIN, FMDB FAMILY"/>
    <property type="match status" value="1"/>
</dbReference>
<evidence type="ECO:0000259" key="2">
    <source>
        <dbReference type="SMART" id="SM00834"/>
    </source>
</evidence>
<dbReference type="PANTHER" id="PTHR34404:SF2">
    <property type="entry name" value="CONSERVED SERINE RICH PROTEIN"/>
    <property type="match status" value="1"/>
</dbReference>
<dbReference type="InterPro" id="IPR013429">
    <property type="entry name" value="Regulatory_FmdB_Zinc_ribbon"/>
</dbReference>
<evidence type="ECO:0000256" key="1">
    <source>
        <dbReference type="SAM" id="MobiDB-lite"/>
    </source>
</evidence>
<evidence type="ECO:0000313" key="5">
    <source>
        <dbReference type="Proteomes" id="UP000434052"/>
    </source>
</evidence>
<name>A0A6P1ZN72_9BACT</name>
<dbReference type="RefSeq" id="WP_144234026.1">
    <property type="nucleotide sequence ID" value="NZ_CP039543.1"/>
</dbReference>
<dbReference type="EMBL" id="QMIF01000002">
    <property type="protein sequence ID" value="TVM35698.1"/>
    <property type="molecule type" value="Genomic_DNA"/>
</dbReference>
<reference evidence="3 6" key="2">
    <citation type="submission" date="2019-04" db="EMBL/GenBank/DDBJ databases">
        <title>Isolation and culture of sulfate reducing bacteria from the cold seep of the South China Sea.</title>
        <authorList>
            <person name="Sun C."/>
            <person name="Liu R."/>
        </authorList>
    </citation>
    <scope>NUCLEOTIDE SEQUENCE [LARGE SCALE GENOMIC DNA]</scope>
    <source>
        <strain evidence="3 6">CS1</strain>
    </source>
</reference>
<dbReference type="Gene3D" id="2.20.28.30">
    <property type="entry name" value="RNA polymerase ii, chain L"/>
    <property type="match status" value="1"/>
</dbReference>
<dbReference type="AlphaFoldDB" id="A0A6P1ZN72"/>
<feature type="compositionally biased region" description="Gly residues" evidence="1">
    <location>
        <begin position="68"/>
        <end position="81"/>
    </location>
</feature>
<gene>
    <name evidence="4" type="ORF">DQK91_03260</name>
    <name evidence="3" type="ORF">E8L03_15170</name>
</gene>
<evidence type="ECO:0000313" key="3">
    <source>
        <dbReference type="EMBL" id="QJT10188.1"/>
    </source>
</evidence>
<feature type="compositionally biased region" description="Low complexity" evidence="1">
    <location>
        <begin position="88"/>
        <end position="123"/>
    </location>
</feature>
<sequence length="123" mass="12865">MPIYEYRCEDCGQIFEEWQKNFDEKKVNCPVCGHNSERIISNTSFILKGSGWYVTDYCDRKSSSSGNGSSGNGSSGNGNGTSGKKADSNGSSGASKSDAKTTASKSKPAESKPAAKSSGSAQA</sequence>
<proteinExistence type="predicted"/>
<accession>A0A6P1ZN72</accession>
<feature type="region of interest" description="Disordered" evidence="1">
    <location>
        <begin position="61"/>
        <end position="123"/>
    </location>
</feature>
<dbReference type="Proteomes" id="UP000503251">
    <property type="component" value="Chromosome"/>
</dbReference>
<dbReference type="EMBL" id="CP039543">
    <property type="protein sequence ID" value="QJT10188.1"/>
    <property type="molecule type" value="Genomic_DNA"/>
</dbReference>
<protein>
    <submittedName>
        <fullName evidence="4">Zinc ribbon domain-containing protein</fullName>
    </submittedName>
</protein>
<dbReference type="Proteomes" id="UP000434052">
    <property type="component" value="Unassembled WGS sequence"/>
</dbReference>
<organism evidence="4 5">
    <name type="scientific">Oceanidesulfovibrio marinus</name>
    <dbReference type="NCBI Taxonomy" id="370038"/>
    <lineage>
        <taxon>Bacteria</taxon>
        <taxon>Pseudomonadati</taxon>
        <taxon>Thermodesulfobacteriota</taxon>
        <taxon>Desulfovibrionia</taxon>
        <taxon>Desulfovibrionales</taxon>
        <taxon>Desulfovibrionaceae</taxon>
        <taxon>Oceanidesulfovibrio</taxon>
    </lineage>
</organism>
<feature type="domain" description="Putative regulatory protein FmdB zinc ribbon" evidence="2">
    <location>
        <begin position="1"/>
        <end position="41"/>
    </location>
</feature>
<dbReference type="NCBIfam" id="TIGR02605">
    <property type="entry name" value="CxxC_CxxC_SSSS"/>
    <property type="match status" value="1"/>
</dbReference>
<evidence type="ECO:0000313" key="6">
    <source>
        <dbReference type="Proteomes" id="UP000503251"/>
    </source>
</evidence>
<evidence type="ECO:0000313" key="4">
    <source>
        <dbReference type="EMBL" id="TVM35698.1"/>
    </source>
</evidence>
<dbReference type="SMART" id="SM00834">
    <property type="entry name" value="CxxC_CXXC_SSSS"/>
    <property type="match status" value="1"/>
</dbReference>
<dbReference type="OrthoDB" id="9813321at2"/>
<keyword evidence="6" id="KW-1185">Reference proteome</keyword>
<reference evidence="4 5" key="1">
    <citation type="submission" date="2018-06" db="EMBL/GenBank/DDBJ databases">
        <title>Complete genome of Desulfovibrio marinus P48SEP.</title>
        <authorList>
            <person name="Crispim J.S."/>
            <person name="Vidigal P.M.P."/>
            <person name="Silva L.C.F."/>
            <person name="Araujo L.C."/>
            <person name="Laguardia C.N."/>
            <person name="Dias R.S."/>
            <person name="Sousa M.P."/>
            <person name="Paula S.O."/>
            <person name="Silva C."/>
        </authorList>
    </citation>
    <scope>NUCLEOTIDE SEQUENCE [LARGE SCALE GENOMIC DNA]</scope>
    <source>
        <strain evidence="4 5">P48SEP</strain>
    </source>
</reference>